<dbReference type="EMBL" id="HACA01018422">
    <property type="protein sequence ID" value="CDW35783.1"/>
    <property type="molecule type" value="Transcribed_RNA"/>
</dbReference>
<accession>A0A0K2UC15</accession>
<name>A0A0K2UC15_LEPSM</name>
<proteinExistence type="predicted"/>
<evidence type="ECO:0000313" key="1">
    <source>
        <dbReference type="EMBL" id="CDW35783.1"/>
    </source>
</evidence>
<reference evidence="1" key="1">
    <citation type="submission" date="2014-05" db="EMBL/GenBank/DDBJ databases">
        <authorList>
            <person name="Chronopoulou M."/>
        </authorList>
    </citation>
    <scope>NUCLEOTIDE SEQUENCE</scope>
    <source>
        <tissue evidence="1">Whole organism</tissue>
    </source>
</reference>
<protein>
    <submittedName>
        <fullName evidence="1">Putative LOC100890456 [Strongylocentrotus purpuratus]</fullName>
    </submittedName>
</protein>
<dbReference type="AlphaFoldDB" id="A0A0K2UC15"/>
<organism evidence="1">
    <name type="scientific">Lepeophtheirus salmonis</name>
    <name type="common">Salmon louse</name>
    <name type="synonym">Caligus salmonis</name>
    <dbReference type="NCBI Taxonomy" id="72036"/>
    <lineage>
        <taxon>Eukaryota</taxon>
        <taxon>Metazoa</taxon>
        <taxon>Ecdysozoa</taxon>
        <taxon>Arthropoda</taxon>
        <taxon>Crustacea</taxon>
        <taxon>Multicrustacea</taxon>
        <taxon>Hexanauplia</taxon>
        <taxon>Copepoda</taxon>
        <taxon>Siphonostomatoida</taxon>
        <taxon>Caligidae</taxon>
        <taxon>Lepeophtheirus</taxon>
    </lineage>
</organism>
<sequence length="113" mass="12839">MVYKNGGLYLNLFLKSFKYLEMNLSSVKQYRRRGIGTSFQNIKREVPVRSNEIKQLISSCNSDQELAPSLPIESMQQSSASRPFQFVSSNLMEVNGKPYLAVVDCYSGWSLIS</sequence>